<name>A0AAW1RRR5_9CHLO</name>
<accession>A0AAW1RRR5</accession>
<dbReference type="EMBL" id="JALJOS010000007">
    <property type="protein sequence ID" value="KAK9836472.1"/>
    <property type="molecule type" value="Genomic_DNA"/>
</dbReference>
<sequence>MMSSVEPVASEPRIFVGQVPTDKTEEDLFQLFLPFGRIRNLHLIREGPDGKSRGCAMVLFDRWSEAEAAIEAHDGKTVLDGRTLVVKVASPRRQPSETGIAPKKLFIGQVPREVAEEHLQPFFAPFGDIEHINVLRTQRGQSAGCAFIQYRKWAHAEAAIEAHNGTTRLPGSEVPLVCKFADARRRESPVPGRPGRSKLGVRLDDHANLLANGLGSLGYGNDLTAGFSGLGGGGGASIVGDGVLLNHMGIMAQNPAYCQGSEKEFSGLDGCGVGSTDMGGRSMTSHPGASDQLLGSLNLGLGASNGMAASSALTAGISDGHLDNGQHFGALNVMGMNGGAYNPQAAAYAAQLARGMGSYGMMDGMGSSGSGPFAMRGPISEGRRLGRGLADDQSNSWKLFIGQVPLEATEQDLWQLFAPIGEVLELYVLRNGNGRSRGCAFVTFANKFLAQQAVTQLNGREVPPGKHLVVKFADRSTAGKYF</sequence>
<dbReference type="SMART" id="SM00360">
    <property type="entry name" value="RRM"/>
    <property type="match status" value="3"/>
</dbReference>
<protein>
    <recommendedName>
        <fullName evidence="4">RRM domain-containing protein</fullName>
    </recommendedName>
</protein>
<dbReference type="InterPro" id="IPR012677">
    <property type="entry name" value="Nucleotide-bd_a/b_plait_sf"/>
</dbReference>
<dbReference type="Gene3D" id="3.30.70.330">
    <property type="match status" value="3"/>
</dbReference>
<feature type="domain" description="RRM" evidence="4">
    <location>
        <begin position="12"/>
        <end position="91"/>
    </location>
</feature>
<reference evidence="5 6" key="1">
    <citation type="journal article" date="2024" name="Nat. Commun.">
        <title>Phylogenomics reveals the evolutionary origins of lichenization in chlorophyte algae.</title>
        <authorList>
            <person name="Puginier C."/>
            <person name="Libourel C."/>
            <person name="Otte J."/>
            <person name="Skaloud P."/>
            <person name="Haon M."/>
            <person name="Grisel S."/>
            <person name="Petersen M."/>
            <person name="Berrin J.G."/>
            <person name="Delaux P.M."/>
            <person name="Dal Grande F."/>
            <person name="Keller J."/>
        </authorList>
    </citation>
    <scope>NUCLEOTIDE SEQUENCE [LARGE SCALE GENOMIC DNA]</scope>
    <source>
        <strain evidence="5 6">SAG 2145</strain>
    </source>
</reference>
<comment type="caution">
    <text evidence="5">The sequence shown here is derived from an EMBL/GenBank/DDBJ whole genome shotgun (WGS) entry which is preliminary data.</text>
</comment>
<dbReference type="Pfam" id="PF00076">
    <property type="entry name" value="RRM_1"/>
    <property type="match status" value="3"/>
</dbReference>
<dbReference type="InterPro" id="IPR035979">
    <property type="entry name" value="RBD_domain_sf"/>
</dbReference>
<dbReference type="Proteomes" id="UP001438707">
    <property type="component" value="Unassembled WGS sequence"/>
</dbReference>
<dbReference type="PROSITE" id="PS50102">
    <property type="entry name" value="RRM"/>
    <property type="match status" value="3"/>
</dbReference>
<dbReference type="InterPro" id="IPR000504">
    <property type="entry name" value="RRM_dom"/>
</dbReference>
<evidence type="ECO:0000256" key="3">
    <source>
        <dbReference type="PROSITE-ProRule" id="PRU00176"/>
    </source>
</evidence>
<keyword evidence="2 3" id="KW-0694">RNA-binding</keyword>
<evidence type="ECO:0000256" key="2">
    <source>
        <dbReference type="ARBA" id="ARBA00022884"/>
    </source>
</evidence>
<proteinExistence type="predicted"/>
<dbReference type="GO" id="GO:0003723">
    <property type="term" value="F:RNA binding"/>
    <property type="evidence" value="ECO:0007669"/>
    <property type="project" value="UniProtKB-UniRule"/>
</dbReference>
<evidence type="ECO:0000313" key="6">
    <source>
        <dbReference type="Proteomes" id="UP001438707"/>
    </source>
</evidence>
<keyword evidence="6" id="KW-1185">Reference proteome</keyword>
<feature type="domain" description="RRM" evidence="4">
    <location>
        <begin position="397"/>
        <end position="475"/>
    </location>
</feature>
<dbReference type="PANTHER" id="PTHR24012">
    <property type="entry name" value="RNA BINDING PROTEIN"/>
    <property type="match status" value="1"/>
</dbReference>
<evidence type="ECO:0000313" key="5">
    <source>
        <dbReference type="EMBL" id="KAK9836472.1"/>
    </source>
</evidence>
<gene>
    <name evidence="5" type="ORF">WJX74_001179</name>
</gene>
<dbReference type="AlphaFoldDB" id="A0AAW1RRR5"/>
<evidence type="ECO:0000259" key="4">
    <source>
        <dbReference type="PROSITE" id="PS50102"/>
    </source>
</evidence>
<keyword evidence="1" id="KW-0677">Repeat</keyword>
<feature type="domain" description="RRM" evidence="4">
    <location>
        <begin position="103"/>
        <end position="183"/>
    </location>
</feature>
<evidence type="ECO:0000256" key="1">
    <source>
        <dbReference type="ARBA" id="ARBA00022737"/>
    </source>
</evidence>
<dbReference type="SUPFAM" id="SSF54928">
    <property type="entry name" value="RNA-binding domain, RBD"/>
    <property type="match status" value="3"/>
</dbReference>
<organism evidence="5 6">
    <name type="scientific">Apatococcus lobatus</name>
    <dbReference type="NCBI Taxonomy" id="904363"/>
    <lineage>
        <taxon>Eukaryota</taxon>
        <taxon>Viridiplantae</taxon>
        <taxon>Chlorophyta</taxon>
        <taxon>core chlorophytes</taxon>
        <taxon>Trebouxiophyceae</taxon>
        <taxon>Chlorellales</taxon>
        <taxon>Chlorellaceae</taxon>
        <taxon>Apatococcus</taxon>
    </lineage>
</organism>